<dbReference type="EMBL" id="KV426075">
    <property type="protein sequence ID" value="KZV89343.1"/>
    <property type="molecule type" value="Genomic_DNA"/>
</dbReference>
<organism evidence="3 4">
    <name type="scientific">Exidia glandulosa HHB12029</name>
    <dbReference type="NCBI Taxonomy" id="1314781"/>
    <lineage>
        <taxon>Eukaryota</taxon>
        <taxon>Fungi</taxon>
        <taxon>Dikarya</taxon>
        <taxon>Basidiomycota</taxon>
        <taxon>Agaricomycotina</taxon>
        <taxon>Agaricomycetes</taxon>
        <taxon>Auriculariales</taxon>
        <taxon>Exidiaceae</taxon>
        <taxon>Exidia</taxon>
    </lineage>
</organism>
<proteinExistence type="predicted"/>
<dbReference type="Proteomes" id="UP000077266">
    <property type="component" value="Unassembled WGS sequence"/>
</dbReference>
<evidence type="ECO:0000259" key="2">
    <source>
        <dbReference type="Pfam" id="PF20415"/>
    </source>
</evidence>
<dbReference type="Pfam" id="PF20415">
    <property type="entry name" value="DUF6699"/>
    <property type="match status" value="1"/>
</dbReference>
<evidence type="ECO:0000313" key="4">
    <source>
        <dbReference type="Proteomes" id="UP000077266"/>
    </source>
</evidence>
<evidence type="ECO:0000256" key="1">
    <source>
        <dbReference type="SAM" id="MobiDB-lite"/>
    </source>
</evidence>
<evidence type="ECO:0000313" key="3">
    <source>
        <dbReference type="EMBL" id="KZV89343.1"/>
    </source>
</evidence>
<feature type="region of interest" description="Disordered" evidence="1">
    <location>
        <begin position="74"/>
        <end position="94"/>
    </location>
</feature>
<accession>A0A165FPZ9</accession>
<keyword evidence="4" id="KW-1185">Reference proteome</keyword>
<reference evidence="3 4" key="1">
    <citation type="journal article" date="2016" name="Mol. Biol. Evol.">
        <title>Comparative Genomics of Early-Diverging Mushroom-Forming Fungi Provides Insights into the Origins of Lignocellulose Decay Capabilities.</title>
        <authorList>
            <person name="Nagy L.G."/>
            <person name="Riley R."/>
            <person name="Tritt A."/>
            <person name="Adam C."/>
            <person name="Daum C."/>
            <person name="Floudas D."/>
            <person name="Sun H."/>
            <person name="Yadav J.S."/>
            <person name="Pangilinan J."/>
            <person name="Larsson K.H."/>
            <person name="Matsuura K."/>
            <person name="Barry K."/>
            <person name="Labutti K."/>
            <person name="Kuo R."/>
            <person name="Ohm R.A."/>
            <person name="Bhattacharya S.S."/>
            <person name="Shirouzu T."/>
            <person name="Yoshinaga Y."/>
            <person name="Martin F.M."/>
            <person name="Grigoriev I.V."/>
            <person name="Hibbett D.S."/>
        </authorList>
    </citation>
    <scope>NUCLEOTIDE SEQUENCE [LARGE SCALE GENOMIC DNA]</scope>
    <source>
        <strain evidence="3 4">HHB12029</strain>
    </source>
</reference>
<dbReference type="InterPro" id="IPR046522">
    <property type="entry name" value="DUF6699"/>
</dbReference>
<dbReference type="InParanoid" id="A0A165FPZ9"/>
<dbReference type="OrthoDB" id="3172906at2759"/>
<dbReference type="AlphaFoldDB" id="A0A165FPZ9"/>
<name>A0A165FPZ9_EXIGL</name>
<sequence>MLKKNLNKHVSFQLPEGYELEESPLPSTSHLPTIFPATTAAQPIAPVERTSPPRAAKPIAAETSHLPVAAIQRQQPRTPVVPPMGQTPSVPSTALPPLPPLVRKPEGQAEAVIPPIPASTPHPALNPLLRPHALTYNLLFESNIATADRGSLTAYQREQPATNPAVRRMVIMPIWSRSRAPPAGFPKRLIEVESPVSRASPVALVNVLDAVHEWLHQPVEQDAWSRSSQEEQRIAGTAFWERVRRAGPPFEQERVRVQGLRRIDYLGDRTYFGGLRPLPHQPEIWMLDLTPATAAR</sequence>
<protein>
    <recommendedName>
        <fullName evidence="2">DUF6699 domain-containing protein</fullName>
    </recommendedName>
</protein>
<feature type="domain" description="DUF6699" evidence="2">
    <location>
        <begin position="135"/>
        <end position="277"/>
    </location>
</feature>
<gene>
    <name evidence="3" type="ORF">EXIGLDRAFT_721520</name>
</gene>